<dbReference type="InterPro" id="IPR012337">
    <property type="entry name" value="RNaseH-like_sf"/>
</dbReference>
<dbReference type="EMBL" id="JASPKY010000523">
    <property type="protein sequence ID" value="KAK9694057.1"/>
    <property type="molecule type" value="Genomic_DNA"/>
</dbReference>
<sequence>MDGSLFHDPVRVGYNVICPKLNISEKGALNMFSNIFVAEILAIYRALSLCQSVHVVNVVIFADSQAAVRGLCGLGYSAGLHPLITDCRRITSQIKETGNVTLVWVPGHKGIFGNEKADLLTKDGSSEEIRYYKIFSLDYRRISAQLVKEKWEDEFRTSALAQRYKAVIGNRLQKPWFSKLKYGGRELITTLCRLKFNHNQCRCHLYRLNLVDNPNCDCGEIEGLDHIFFGCNRRAYQSNVLTHEIIHCGATPPFNVSSL</sequence>
<dbReference type="SUPFAM" id="SSF53098">
    <property type="entry name" value="Ribonuclease H-like"/>
    <property type="match status" value="1"/>
</dbReference>
<dbReference type="Proteomes" id="UP001458880">
    <property type="component" value="Unassembled WGS sequence"/>
</dbReference>
<dbReference type="GO" id="GO:0004523">
    <property type="term" value="F:RNA-DNA hybrid ribonuclease activity"/>
    <property type="evidence" value="ECO:0007669"/>
    <property type="project" value="InterPro"/>
</dbReference>
<dbReference type="InterPro" id="IPR036397">
    <property type="entry name" value="RNaseH_sf"/>
</dbReference>
<proteinExistence type="predicted"/>
<evidence type="ECO:0000259" key="1">
    <source>
        <dbReference type="PROSITE" id="PS50879"/>
    </source>
</evidence>
<dbReference type="Pfam" id="PF00075">
    <property type="entry name" value="RNase_H"/>
    <property type="match status" value="1"/>
</dbReference>
<organism evidence="2 3">
    <name type="scientific">Popillia japonica</name>
    <name type="common">Japanese beetle</name>
    <dbReference type="NCBI Taxonomy" id="7064"/>
    <lineage>
        <taxon>Eukaryota</taxon>
        <taxon>Metazoa</taxon>
        <taxon>Ecdysozoa</taxon>
        <taxon>Arthropoda</taxon>
        <taxon>Hexapoda</taxon>
        <taxon>Insecta</taxon>
        <taxon>Pterygota</taxon>
        <taxon>Neoptera</taxon>
        <taxon>Endopterygota</taxon>
        <taxon>Coleoptera</taxon>
        <taxon>Polyphaga</taxon>
        <taxon>Scarabaeiformia</taxon>
        <taxon>Scarabaeidae</taxon>
        <taxon>Rutelinae</taxon>
        <taxon>Popillia</taxon>
    </lineage>
</organism>
<dbReference type="CDD" id="cd09276">
    <property type="entry name" value="Rnase_HI_RT_non_LTR"/>
    <property type="match status" value="1"/>
</dbReference>
<name>A0AAW1IV17_POPJA</name>
<feature type="domain" description="RNase H type-1" evidence="1">
    <location>
        <begin position="1"/>
        <end position="126"/>
    </location>
</feature>
<dbReference type="InterPro" id="IPR002156">
    <property type="entry name" value="RNaseH_domain"/>
</dbReference>
<protein>
    <submittedName>
        <fullName evidence="2">RNase H</fullName>
    </submittedName>
</protein>
<comment type="caution">
    <text evidence="2">The sequence shown here is derived from an EMBL/GenBank/DDBJ whole genome shotgun (WGS) entry which is preliminary data.</text>
</comment>
<reference evidence="2 3" key="1">
    <citation type="journal article" date="2024" name="BMC Genomics">
        <title>De novo assembly and annotation of Popillia japonica's genome with initial clues to its potential as an invasive pest.</title>
        <authorList>
            <person name="Cucini C."/>
            <person name="Boschi S."/>
            <person name="Funari R."/>
            <person name="Cardaioli E."/>
            <person name="Iannotti N."/>
            <person name="Marturano G."/>
            <person name="Paoli F."/>
            <person name="Bruttini M."/>
            <person name="Carapelli A."/>
            <person name="Frati F."/>
            <person name="Nardi F."/>
        </authorList>
    </citation>
    <scope>NUCLEOTIDE SEQUENCE [LARGE SCALE GENOMIC DNA]</scope>
    <source>
        <strain evidence="2">DMR45628</strain>
    </source>
</reference>
<gene>
    <name evidence="2" type="ORF">QE152_g33776</name>
</gene>
<dbReference type="PROSITE" id="PS50879">
    <property type="entry name" value="RNASE_H_1"/>
    <property type="match status" value="1"/>
</dbReference>
<evidence type="ECO:0000313" key="2">
    <source>
        <dbReference type="EMBL" id="KAK9694057.1"/>
    </source>
</evidence>
<dbReference type="GO" id="GO:0003676">
    <property type="term" value="F:nucleic acid binding"/>
    <property type="evidence" value="ECO:0007669"/>
    <property type="project" value="InterPro"/>
</dbReference>
<keyword evidence="3" id="KW-1185">Reference proteome</keyword>
<dbReference type="Gene3D" id="3.30.420.10">
    <property type="entry name" value="Ribonuclease H-like superfamily/Ribonuclease H"/>
    <property type="match status" value="1"/>
</dbReference>
<dbReference type="AlphaFoldDB" id="A0AAW1IV17"/>
<evidence type="ECO:0000313" key="3">
    <source>
        <dbReference type="Proteomes" id="UP001458880"/>
    </source>
</evidence>
<accession>A0AAW1IV17</accession>